<evidence type="ECO:0000313" key="1">
    <source>
        <dbReference type="Proteomes" id="UP000095281"/>
    </source>
</evidence>
<evidence type="ECO:0000313" key="2">
    <source>
        <dbReference type="WBParaSite" id="MhA1_Contig392.frz3.gene3"/>
    </source>
</evidence>
<dbReference type="AlphaFoldDB" id="A0A1I8BP02"/>
<accession>A0A1I8BP02</accession>
<reference evidence="2" key="1">
    <citation type="submission" date="2016-11" db="UniProtKB">
        <authorList>
            <consortium name="WormBaseParasite"/>
        </authorList>
    </citation>
    <scope>IDENTIFICATION</scope>
</reference>
<dbReference type="WBParaSite" id="MhA1_Contig392.frz3.gene3">
    <property type="protein sequence ID" value="MhA1_Contig392.frz3.gene3"/>
    <property type="gene ID" value="MhA1_Contig392.frz3.gene3"/>
</dbReference>
<name>A0A1I8BP02_MELHA</name>
<keyword evidence="1" id="KW-1185">Reference proteome</keyword>
<dbReference type="Proteomes" id="UP000095281">
    <property type="component" value="Unplaced"/>
</dbReference>
<proteinExistence type="predicted"/>
<protein>
    <submittedName>
        <fullName evidence="2">Uncharacterized protein</fullName>
    </submittedName>
</protein>
<organism evidence="1 2">
    <name type="scientific">Meloidogyne hapla</name>
    <name type="common">Root-knot nematode worm</name>
    <dbReference type="NCBI Taxonomy" id="6305"/>
    <lineage>
        <taxon>Eukaryota</taxon>
        <taxon>Metazoa</taxon>
        <taxon>Ecdysozoa</taxon>
        <taxon>Nematoda</taxon>
        <taxon>Chromadorea</taxon>
        <taxon>Rhabditida</taxon>
        <taxon>Tylenchina</taxon>
        <taxon>Tylenchomorpha</taxon>
        <taxon>Tylenchoidea</taxon>
        <taxon>Meloidogynidae</taxon>
        <taxon>Meloidogyninae</taxon>
        <taxon>Meloidogyne</taxon>
    </lineage>
</organism>
<sequence length="100" mass="12036">MTMLFGSIKVQINKQNIKKCQKEDLLIKLRQDFNNLIGESEFVINDLEKFEFLENKLHLLLKELYLLMDGWNLKDIQKEEFSFEINAIKSKLHKKRCNFE</sequence>